<comment type="caution">
    <text evidence="1">The sequence shown here is derived from an EMBL/GenBank/DDBJ whole genome shotgun (WGS) entry which is preliminary data.</text>
</comment>
<dbReference type="AlphaFoldDB" id="A0A2W2DFK5"/>
<sequence length="110" mass="12149">MPGDNDDLRVILSAFDGESQKWRELATLMGNLRGVAANLVLDSPAFFCGNPMTAQQLGKAYDDIHSLVDTLMKDAKTEFEQIAEALIIARDLYDEGDQMSASDFVKIYGE</sequence>
<gene>
    <name evidence="1" type="ORF">C1I93_05620</name>
</gene>
<keyword evidence="2" id="KW-1185">Reference proteome</keyword>
<evidence type="ECO:0000313" key="1">
    <source>
        <dbReference type="EMBL" id="PZF99549.1"/>
    </source>
</evidence>
<proteinExistence type="predicted"/>
<name>A0A2W2DFK5_9ACTN</name>
<dbReference type="RefSeq" id="WP_111242147.1">
    <property type="nucleotide sequence ID" value="NZ_AP023358.1"/>
</dbReference>
<dbReference type="Proteomes" id="UP000248627">
    <property type="component" value="Unassembled WGS sequence"/>
</dbReference>
<reference evidence="1 2" key="1">
    <citation type="submission" date="2018-01" db="EMBL/GenBank/DDBJ databases">
        <title>Draft genome sequence of Jishengella endophytica.</title>
        <authorList>
            <person name="Sahin N."/>
            <person name="Ay H."/>
            <person name="Saygin H."/>
        </authorList>
    </citation>
    <scope>NUCLEOTIDE SEQUENCE [LARGE SCALE GENOMIC DNA]</scope>
    <source>
        <strain evidence="1 2">DSM 45430</strain>
    </source>
</reference>
<accession>A0A2W2DFK5</accession>
<protein>
    <submittedName>
        <fullName evidence="1">Uncharacterized protein</fullName>
    </submittedName>
</protein>
<evidence type="ECO:0000313" key="2">
    <source>
        <dbReference type="Proteomes" id="UP000248627"/>
    </source>
</evidence>
<dbReference type="OrthoDB" id="3393373at2"/>
<dbReference type="EMBL" id="POTX01000022">
    <property type="protein sequence ID" value="PZF99549.1"/>
    <property type="molecule type" value="Genomic_DNA"/>
</dbReference>
<organism evidence="1 2">
    <name type="scientific">Micromonospora endophytica</name>
    <dbReference type="NCBI Taxonomy" id="515350"/>
    <lineage>
        <taxon>Bacteria</taxon>
        <taxon>Bacillati</taxon>
        <taxon>Actinomycetota</taxon>
        <taxon>Actinomycetes</taxon>
        <taxon>Micromonosporales</taxon>
        <taxon>Micromonosporaceae</taxon>
        <taxon>Micromonospora</taxon>
    </lineage>
</organism>